<dbReference type="PANTHER" id="PTHR40099:SF1">
    <property type="entry name" value="ACETOLACTATE SYNTHASE, SMALL SUBUNIT"/>
    <property type="match status" value="1"/>
</dbReference>
<dbReference type="AlphaFoldDB" id="A0A117LBH9"/>
<reference evidence="3" key="1">
    <citation type="journal article" date="2015" name="MBio">
        <title>Genome-Resolved Metagenomic Analysis Reveals Roles for Candidate Phyla and Other Microbial Community Members in Biogeochemical Transformations in Oil Reservoirs.</title>
        <authorList>
            <person name="Hu P."/>
            <person name="Tom L."/>
            <person name="Singh A."/>
            <person name="Thomas B.C."/>
            <person name="Baker B.J."/>
            <person name="Piceno Y.M."/>
            <person name="Andersen G.L."/>
            <person name="Banfield J.F."/>
        </authorList>
    </citation>
    <scope>NUCLEOTIDE SEQUENCE [LARGE SCALE GENOMIC DNA]</scope>
</reference>
<feature type="domain" description="ACT" evidence="1">
    <location>
        <begin position="71"/>
        <end position="143"/>
    </location>
</feature>
<dbReference type="PROSITE" id="PS51671">
    <property type="entry name" value="ACT"/>
    <property type="match status" value="1"/>
</dbReference>
<sequence length="143" mass="15749">MPVKQITVFLENKCGRLASVTRVIGDQGINIRAFSVADTTDFGILRLIVNEPDRAYEALRKANFTVRMTEVIAVQIPDRPGGLADVLDLMQDAGINIEYMYAFVAQVSGDALAVFRVENTRVAEQLMLGKGIKVLSGEEVYNL</sequence>
<dbReference type="CDD" id="cd04882">
    <property type="entry name" value="ACT_Bt0572_2"/>
    <property type="match status" value="1"/>
</dbReference>
<dbReference type="Pfam" id="PF19571">
    <property type="entry name" value="ACT_8"/>
    <property type="match status" value="1"/>
</dbReference>
<evidence type="ECO:0000259" key="1">
    <source>
        <dbReference type="PROSITE" id="PS51671"/>
    </source>
</evidence>
<dbReference type="CDD" id="cd04908">
    <property type="entry name" value="ACT_Bt0572_1"/>
    <property type="match status" value="1"/>
</dbReference>
<dbReference type="Proteomes" id="UP000053326">
    <property type="component" value="Unassembled WGS sequence"/>
</dbReference>
<name>A0A117LBH9_9THEO</name>
<dbReference type="Gene3D" id="3.30.2130.10">
    <property type="entry name" value="VC0802-like"/>
    <property type="match status" value="1"/>
</dbReference>
<dbReference type="InterPro" id="IPR045865">
    <property type="entry name" value="ACT-like_dom_sf"/>
</dbReference>
<dbReference type="PATRIC" id="fig|85874.4.peg.1526"/>
<dbReference type="EMBL" id="LGFO01000028">
    <property type="protein sequence ID" value="KUK36908.1"/>
    <property type="molecule type" value="Genomic_DNA"/>
</dbReference>
<evidence type="ECO:0000313" key="3">
    <source>
        <dbReference type="Proteomes" id="UP000053326"/>
    </source>
</evidence>
<accession>A0A117LBH9</accession>
<proteinExistence type="predicted"/>
<protein>
    <submittedName>
        <fullName evidence="2">Amino acid-binding protein</fullName>
    </submittedName>
</protein>
<evidence type="ECO:0000313" key="2">
    <source>
        <dbReference type="EMBL" id="KUK36908.1"/>
    </source>
</evidence>
<dbReference type="InterPro" id="IPR002912">
    <property type="entry name" value="ACT_dom"/>
</dbReference>
<comment type="caution">
    <text evidence="2">The sequence shown here is derived from an EMBL/GenBank/DDBJ whole genome shotgun (WGS) entry which is preliminary data.</text>
</comment>
<dbReference type="InterPro" id="IPR045739">
    <property type="entry name" value="ACT_dom_pair"/>
</dbReference>
<dbReference type="PANTHER" id="PTHR40099">
    <property type="entry name" value="ACETOLACTATE SYNTHASE, SMALL SUBUNIT"/>
    <property type="match status" value="1"/>
</dbReference>
<dbReference type="SUPFAM" id="SSF55021">
    <property type="entry name" value="ACT-like"/>
    <property type="match status" value="2"/>
</dbReference>
<gene>
    <name evidence="2" type="ORF">XD66_0389</name>
</gene>
<organism evidence="2 3">
    <name type="scientific">Thermacetogenium phaeum</name>
    <dbReference type="NCBI Taxonomy" id="85874"/>
    <lineage>
        <taxon>Bacteria</taxon>
        <taxon>Bacillati</taxon>
        <taxon>Bacillota</taxon>
        <taxon>Clostridia</taxon>
        <taxon>Thermoanaerobacterales</taxon>
        <taxon>Thermoanaerobacteraceae</taxon>
        <taxon>Thermacetogenium</taxon>
    </lineage>
</organism>